<keyword evidence="2" id="KW-1185">Reference proteome</keyword>
<protein>
    <submittedName>
        <fullName evidence="1">Uncharacterized protein</fullName>
    </submittedName>
</protein>
<accession>A0AB34JDJ0</accession>
<proteinExistence type="predicted"/>
<gene>
    <name evidence="1" type="ORF">AB1Y20_003077</name>
</gene>
<evidence type="ECO:0000313" key="1">
    <source>
        <dbReference type="EMBL" id="KAL1518797.1"/>
    </source>
</evidence>
<sequence>MWRTNSHIANAPLSVILDAYDDALYQFCPSLYDDCSVSPQLSLDAARLRLHHMSTSQPSRTPPGSHLLCFKATADIVQVQTDAGMQEYKVPATHAQRERAPDAIEWRKADEAALQVLLNTPSRDGRRNILVPVTKPQRLGQPLLHRVPSVFEYVNSNTLPDPV</sequence>
<dbReference type="EMBL" id="JBGBPQ010000010">
    <property type="protein sequence ID" value="KAL1518797.1"/>
    <property type="molecule type" value="Genomic_DNA"/>
</dbReference>
<evidence type="ECO:0000313" key="2">
    <source>
        <dbReference type="Proteomes" id="UP001515480"/>
    </source>
</evidence>
<dbReference type="AlphaFoldDB" id="A0AB34JDJ0"/>
<name>A0AB34JDJ0_PRYPA</name>
<organism evidence="1 2">
    <name type="scientific">Prymnesium parvum</name>
    <name type="common">Toxic golden alga</name>
    <dbReference type="NCBI Taxonomy" id="97485"/>
    <lineage>
        <taxon>Eukaryota</taxon>
        <taxon>Haptista</taxon>
        <taxon>Haptophyta</taxon>
        <taxon>Prymnesiophyceae</taxon>
        <taxon>Prymnesiales</taxon>
        <taxon>Prymnesiaceae</taxon>
        <taxon>Prymnesium</taxon>
    </lineage>
</organism>
<dbReference type="Proteomes" id="UP001515480">
    <property type="component" value="Unassembled WGS sequence"/>
</dbReference>
<comment type="caution">
    <text evidence="1">The sequence shown here is derived from an EMBL/GenBank/DDBJ whole genome shotgun (WGS) entry which is preliminary data.</text>
</comment>
<reference evidence="1 2" key="1">
    <citation type="journal article" date="2024" name="Science">
        <title>Giant polyketide synthase enzymes in the biosynthesis of giant marine polyether toxins.</title>
        <authorList>
            <person name="Fallon T.R."/>
            <person name="Shende V.V."/>
            <person name="Wierzbicki I.H."/>
            <person name="Pendleton A.L."/>
            <person name="Watervoot N.F."/>
            <person name="Auber R.P."/>
            <person name="Gonzalez D.J."/>
            <person name="Wisecaver J.H."/>
            <person name="Moore B.S."/>
        </authorList>
    </citation>
    <scope>NUCLEOTIDE SEQUENCE [LARGE SCALE GENOMIC DNA]</scope>
    <source>
        <strain evidence="1 2">12B1</strain>
    </source>
</reference>